<sequence>MYPLRQATLRCVRLVSTSRGPTLKHYSSSGRNLAQTSAAGEQISQTAKAEGGPAKGAMSAEMQSQVGKARNFEQAAQEIGQKMQSDPAAVSSEDAAYLKSREARAIGQGQPPADSISADAQRLASMNEGNTKLKDANDMDPAEQSAADRIENFENVAEQVAPKLATNPEQVTKDEADLLHSREQRAFGNTSKGGVASQAQSAVAENETKGSK</sequence>
<evidence type="ECO:0000259" key="2">
    <source>
        <dbReference type="Pfam" id="PF04927"/>
    </source>
</evidence>
<dbReference type="KEGG" id="ffu:CLAFUR5_00965"/>
<dbReference type="EMBL" id="CP090163">
    <property type="protein sequence ID" value="UJO12895.1"/>
    <property type="molecule type" value="Genomic_DNA"/>
</dbReference>
<dbReference type="RefSeq" id="XP_047757261.1">
    <property type="nucleotide sequence ID" value="XM_047900113.1"/>
</dbReference>
<reference evidence="3" key="2">
    <citation type="journal article" date="2022" name="Microb. Genom.">
        <title>A chromosome-scale genome assembly of the tomato pathogen Cladosporium fulvum reveals a compartmentalized genome architecture and the presence of a dispensable chromosome.</title>
        <authorList>
            <person name="Zaccaron A.Z."/>
            <person name="Chen L.H."/>
            <person name="Samaras A."/>
            <person name="Stergiopoulos I."/>
        </authorList>
    </citation>
    <scope>NUCLEOTIDE SEQUENCE</scope>
    <source>
        <strain evidence="3">Race5_Kim</strain>
    </source>
</reference>
<feature type="region of interest" description="Disordered" evidence="1">
    <location>
        <begin position="161"/>
        <end position="212"/>
    </location>
</feature>
<feature type="region of interest" description="Disordered" evidence="1">
    <location>
        <begin position="124"/>
        <end position="145"/>
    </location>
</feature>
<organism evidence="3 4">
    <name type="scientific">Passalora fulva</name>
    <name type="common">Tomato leaf mold</name>
    <name type="synonym">Cladosporium fulvum</name>
    <dbReference type="NCBI Taxonomy" id="5499"/>
    <lineage>
        <taxon>Eukaryota</taxon>
        <taxon>Fungi</taxon>
        <taxon>Dikarya</taxon>
        <taxon>Ascomycota</taxon>
        <taxon>Pezizomycotina</taxon>
        <taxon>Dothideomycetes</taxon>
        <taxon>Dothideomycetidae</taxon>
        <taxon>Mycosphaerellales</taxon>
        <taxon>Mycosphaerellaceae</taxon>
        <taxon>Fulvia</taxon>
    </lineage>
</organism>
<feature type="compositionally biased region" description="Basic and acidic residues" evidence="1">
    <location>
        <begin position="171"/>
        <end position="185"/>
    </location>
</feature>
<feature type="compositionally biased region" description="Polar residues" evidence="1">
    <location>
        <begin position="187"/>
        <end position="203"/>
    </location>
</feature>
<evidence type="ECO:0000313" key="3">
    <source>
        <dbReference type="EMBL" id="UJO12895.1"/>
    </source>
</evidence>
<dbReference type="GeneID" id="71980843"/>
<dbReference type="AlphaFoldDB" id="A0A9Q8L8S7"/>
<evidence type="ECO:0000313" key="4">
    <source>
        <dbReference type="Proteomes" id="UP000756132"/>
    </source>
</evidence>
<accession>A0A9Q8L8S7</accession>
<dbReference type="OrthoDB" id="2799468at2759"/>
<dbReference type="Pfam" id="PF04927">
    <property type="entry name" value="SMP"/>
    <property type="match status" value="1"/>
</dbReference>
<feature type="compositionally biased region" description="Polar residues" evidence="1">
    <location>
        <begin position="20"/>
        <end position="47"/>
    </location>
</feature>
<evidence type="ECO:0000256" key="1">
    <source>
        <dbReference type="SAM" id="MobiDB-lite"/>
    </source>
</evidence>
<gene>
    <name evidence="3" type="ORF">CLAFUR5_00965</name>
</gene>
<protein>
    <recommendedName>
        <fullName evidence="2">SMP domain-containing protein</fullName>
    </recommendedName>
</protein>
<dbReference type="InterPro" id="IPR007011">
    <property type="entry name" value="LEA_SMP_dom"/>
</dbReference>
<feature type="domain" description="SMP" evidence="2">
    <location>
        <begin position="169"/>
        <end position="207"/>
    </location>
</feature>
<proteinExistence type="predicted"/>
<reference evidence="3" key="1">
    <citation type="submission" date="2021-12" db="EMBL/GenBank/DDBJ databases">
        <authorList>
            <person name="Zaccaron A."/>
            <person name="Stergiopoulos I."/>
        </authorList>
    </citation>
    <scope>NUCLEOTIDE SEQUENCE</scope>
    <source>
        <strain evidence="3">Race5_Kim</strain>
    </source>
</reference>
<dbReference type="Proteomes" id="UP000756132">
    <property type="component" value="Chromosome 1"/>
</dbReference>
<name>A0A9Q8L8S7_PASFU</name>
<feature type="region of interest" description="Disordered" evidence="1">
    <location>
        <begin position="20"/>
        <end position="60"/>
    </location>
</feature>
<keyword evidence="4" id="KW-1185">Reference proteome</keyword>